<dbReference type="InterPro" id="IPR015947">
    <property type="entry name" value="PUA-like_sf"/>
</dbReference>
<name>A0A6B1XX91_ENTFL</name>
<dbReference type="Proteomes" id="UP001221642">
    <property type="component" value="Chromosome"/>
</dbReference>
<dbReference type="InterPro" id="IPR012865">
    <property type="entry name" value="DUF1642"/>
</dbReference>
<dbReference type="EMBL" id="PZZH01000001">
    <property type="protein sequence ID" value="PTN77560.1"/>
    <property type="molecule type" value="Genomic_DNA"/>
</dbReference>
<proteinExistence type="predicted"/>
<gene>
    <name evidence="2" type="ORF">DAI13_07310</name>
    <name evidence="4" type="ORF">P0083_07125</name>
    <name evidence="3" type="ORF">P0D81_09860</name>
</gene>
<sequence>MNKQEKEDLIQALYDIGGCDAEDEWSKGYDDGVNASIEVIKELKVHGKVIFSHEEKFVADWLNDLRGQISDVKLNSGAVFMTFIGRQLERYYDEEYSFLTEKIESWLTVPKNKVKLMSAIDNGYEVEKEPTIHELKILPEYFEAVVSGDKRFEIRKNDRNYEKGDILRLNEYQDGQYTGDVHVAEITYITDYAQQDGYVVLGIK</sequence>
<dbReference type="SMART" id="SM01022">
    <property type="entry name" value="ASCH"/>
    <property type="match status" value="1"/>
</dbReference>
<evidence type="ECO:0000313" key="4">
    <source>
        <dbReference type="EMBL" id="WER44033.1"/>
    </source>
</evidence>
<reference evidence="3 6" key="2">
    <citation type="submission" date="2023-02" db="EMBL/GenBank/DDBJ databases">
        <title>Results of the 2020 Genomic Proficiency Test for the network of European Union Reference Laboratory for Antimicrobial Resistance assessing whole genome sequencing capacities.</title>
        <authorList>
            <person name="Hoffmann M."/>
            <person name="Luo Y."/>
            <person name="Sorensen L.H."/>
            <person name="Pedersen S.K."/>
            <person name="Hendriksen R.S."/>
        </authorList>
    </citation>
    <scope>NUCLEOTIDE SEQUENCE [LARGE SCALE GENOMIC DNA]</scope>
    <source>
        <strain evidence="3 6">GENOMIC22-006</strain>
    </source>
</reference>
<accession>A0A6B1XX91</accession>
<dbReference type="EMBL" id="CP119528">
    <property type="protein sequence ID" value="WER44033.1"/>
    <property type="molecule type" value="Genomic_DNA"/>
</dbReference>
<dbReference type="RefSeq" id="WP_002390551.1">
    <property type="nucleotide sequence ID" value="NZ_AP031218.1"/>
</dbReference>
<dbReference type="EMBL" id="CP119159">
    <property type="protein sequence ID" value="WEH21378.1"/>
    <property type="molecule type" value="Genomic_DNA"/>
</dbReference>
<dbReference type="InterPro" id="IPR007374">
    <property type="entry name" value="ASCH_domain"/>
</dbReference>
<dbReference type="Proteomes" id="UP000244140">
    <property type="component" value="Unassembled WGS sequence"/>
</dbReference>
<evidence type="ECO:0000313" key="3">
    <source>
        <dbReference type="EMBL" id="WEH21378.1"/>
    </source>
</evidence>
<feature type="domain" description="ASCH" evidence="1">
    <location>
        <begin position="135"/>
        <end position="204"/>
    </location>
</feature>
<dbReference type="Proteomes" id="UP001222182">
    <property type="component" value="Chromosome"/>
</dbReference>
<evidence type="ECO:0000313" key="5">
    <source>
        <dbReference type="Proteomes" id="UP000244140"/>
    </source>
</evidence>
<organism evidence="2 5">
    <name type="scientific">Enterococcus faecalis</name>
    <name type="common">Streptococcus faecalis</name>
    <dbReference type="NCBI Taxonomy" id="1351"/>
    <lineage>
        <taxon>Bacteria</taxon>
        <taxon>Bacillati</taxon>
        <taxon>Bacillota</taxon>
        <taxon>Bacilli</taxon>
        <taxon>Lactobacillales</taxon>
        <taxon>Enterococcaceae</taxon>
        <taxon>Enterococcus</taxon>
    </lineage>
</organism>
<protein>
    <submittedName>
        <fullName evidence="2">DUF3850 domain-containing protein</fullName>
    </submittedName>
</protein>
<dbReference type="Gene3D" id="2.30.130.30">
    <property type="entry name" value="Hypothetical protein"/>
    <property type="match status" value="1"/>
</dbReference>
<evidence type="ECO:0000313" key="2">
    <source>
        <dbReference type="EMBL" id="PTN77560.1"/>
    </source>
</evidence>
<dbReference type="SUPFAM" id="SSF88697">
    <property type="entry name" value="PUA domain-like"/>
    <property type="match status" value="1"/>
</dbReference>
<evidence type="ECO:0000259" key="1">
    <source>
        <dbReference type="SMART" id="SM01022"/>
    </source>
</evidence>
<dbReference type="InterPro" id="IPR039440">
    <property type="entry name" value="DUF3850"/>
</dbReference>
<reference evidence="4 7" key="3">
    <citation type="submission" date="2023-03" db="EMBL/GenBank/DDBJ databases">
        <title>Complete genome sequence of an Enterococcus faecalis urinary isolate.</title>
        <authorList>
            <person name="Brauer A.L."/>
            <person name="Armbruster C.E."/>
        </authorList>
    </citation>
    <scope>NUCLEOTIDE SEQUENCE [LARGE SCALE GENOMIC DNA]</scope>
    <source>
        <strain evidence="4 7">3143</strain>
    </source>
</reference>
<evidence type="ECO:0000313" key="6">
    <source>
        <dbReference type="Proteomes" id="UP001221642"/>
    </source>
</evidence>
<dbReference type="AlphaFoldDB" id="A0A6B1XX91"/>
<dbReference type="Pfam" id="PF07852">
    <property type="entry name" value="DUF1642"/>
    <property type="match status" value="1"/>
</dbReference>
<evidence type="ECO:0000313" key="7">
    <source>
        <dbReference type="Proteomes" id="UP001222182"/>
    </source>
</evidence>
<reference evidence="2 5" key="1">
    <citation type="submission" date="2018-04" db="EMBL/GenBank/DDBJ databases">
        <authorList>
            <person name="Van Tyne D."/>
        </authorList>
    </citation>
    <scope>NUCLEOTIDE SEQUENCE [LARGE SCALE GENOMIC DNA]</scope>
    <source>
        <strain evidence="2 5">B2535</strain>
    </source>
</reference>
<dbReference type="Pfam" id="PF12961">
    <property type="entry name" value="DUF3850"/>
    <property type="match status" value="1"/>
</dbReference>